<dbReference type="InterPro" id="IPR042099">
    <property type="entry name" value="ANL_N_sf"/>
</dbReference>
<dbReference type="PANTHER" id="PTHR43201">
    <property type="entry name" value="ACYL-COA SYNTHETASE"/>
    <property type="match status" value="1"/>
</dbReference>
<name>A0ABV9LTZ1_9ALTE</name>
<dbReference type="EMBL" id="JBHSGU010000002">
    <property type="protein sequence ID" value="MFC4699981.1"/>
    <property type="molecule type" value="Genomic_DNA"/>
</dbReference>
<evidence type="ECO:0000256" key="1">
    <source>
        <dbReference type="ARBA" id="ARBA00006432"/>
    </source>
</evidence>
<comment type="caution">
    <text evidence="4">The sequence shown here is derived from an EMBL/GenBank/DDBJ whole genome shotgun (WGS) entry which is preliminary data.</text>
</comment>
<sequence>MNTFALVAREPDAPIAYLSKPIANFGLAAGVVNTERFLMDVQALAALLARGSYAINLCENRYLFMVGFCAAITRGHTNLLPPNKNVSTQHQLSQDYPGIYIIHDGATIDESMPSIDLRAVSFKHALDKAKNGALSIPEIDNDHLACISFTSGSTGSSSPNNKYWHTLHRSTNINYRYMIPPTSETVYTLATMPAQHMWGLETSILMPLFQNVCVSDAKPLFPQDIMQVLRDLPAPRLLASTPVHLRALASSDNNTHTAEPLSLFSLLCATSPLTTKLAQQVETQFSAPLLEVYGCSEVGSMAVRRTVKQENWNKFDGIEFTQKGVSTIASAEHIPGDVTLQDGIKMHGDTHFTLSGRATDLIKIAGKRGSLLEINKVLLCFDGLQDGVIVMPDSNKDNTRLCALVALKQGIDKTMLRQYLQTNLDSAFVPRPIYVVDALPRESNGKLLKRRVDDMLATLRSK</sequence>
<dbReference type="Pfam" id="PF00501">
    <property type="entry name" value="AMP-binding"/>
    <property type="match status" value="1"/>
</dbReference>
<dbReference type="InterPro" id="IPR000873">
    <property type="entry name" value="AMP-dep_synth/lig_dom"/>
</dbReference>
<reference evidence="5" key="1">
    <citation type="journal article" date="2019" name="Int. J. Syst. Evol. Microbiol.">
        <title>The Global Catalogue of Microorganisms (GCM) 10K type strain sequencing project: providing services to taxonomists for standard genome sequencing and annotation.</title>
        <authorList>
            <consortium name="The Broad Institute Genomics Platform"/>
            <consortium name="The Broad Institute Genome Sequencing Center for Infectious Disease"/>
            <person name="Wu L."/>
            <person name="Ma J."/>
        </authorList>
    </citation>
    <scope>NUCLEOTIDE SEQUENCE [LARGE SCALE GENOMIC DNA]</scope>
    <source>
        <strain evidence="5">KACC 12507</strain>
    </source>
</reference>
<dbReference type="SUPFAM" id="SSF56801">
    <property type="entry name" value="Acetyl-CoA synthetase-like"/>
    <property type="match status" value="1"/>
</dbReference>
<feature type="domain" description="AMP-dependent synthetase/ligase" evidence="2">
    <location>
        <begin position="116"/>
        <end position="304"/>
    </location>
</feature>
<dbReference type="InterPro" id="IPR045851">
    <property type="entry name" value="AMP-bd_C_sf"/>
</dbReference>
<accession>A0ABV9LTZ1</accession>
<dbReference type="Proteomes" id="UP001595897">
    <property type="component" value="Unassembled WGS sequence"/>
</dbReference>
<gene>
    <name evidence="4" type="ORF">ACFO4O_07430</name>
</gene>
<dbReference type="Gene3D" id="3.30.300.30">
    <property type="match status" value="1"/>
</dbReference>
<feature type="domain" description="AMP-binding enzyme C-terminal" evidence="3">
    <location>
        <begin position="388"/>
        <end position="446"/>
    </location>
</feature>
<protein>
    <submittedName>
        <fullName evidence="4">AMP-binding protein</fullName>
    </submittedName>
</protein>
<evidence type="ECO:0000259" key="2">
    <source>
        <dbReference type="Pfam" id="PF00501"/>
    </source>
</evidence>
<evidence type="ECO:0000259" key="3">
    <source>
        <dbReference type="Pfam" id="PF13193"/>
    </source>
</evidence>
<organism evidence="4 5">
    <name type="scientific">Glaciecola siphonariae</name>
    <dbReference type="NCBI Taxonomy" id="521012"/>
    <lineage>
        <taxon>Bacteria</taxon>
        <taxon>Pseudomonadati</taxon>
        <taxon>Pseudomonadota</taxon>
        <taxon>Gammaproteobacteria</taxon>
        <taxon>Alteromonadales</taxon>
        <taxon>Alteromonadaceae</taxon>
        <taxon>Glaciecola</taxon>
    </lineage>
</organism>
<evidence type="ECO:0000313" key="5">
    <source>
        <dbReference type="Proteomes" id="UP001595897"/>
    </source>
</evidence>
<dbReference type="InterPro" id="IPR025110">
    <property type="entry name" value="AMP-bd_C"/>
</dbReference>
<dbReference type="PANTHER" id="PTHR43201:SF8">
    <property type="entry name" value="ACYL-COA SYNTHETASE FAMILY MEMBER 3"/>
    <property type="match status" value="1"/>
</dbReference>
<dbReference type="RefSeq" id="WP_382407004.1">
    <property type="nucleotide sequence ID" value="NZ_JBHSGU010000002.1"/>
</dbReference>
<dbReference type="Gene3D" id="3.40.50.12780">
    <property type="entry name" value="N-terminal domain of ligase-like"/>
    <property type="match status" value="1"/>
</dbReference>
<keyword evidence="5" id="KW-1185">Reference proteome</keyword>
<comment type="similarity">
    <text evidence="1">Belongs to the ATP-dependent AMP-binding enzyme family.</text>
</comment>
<proteinExistence type="inferred from homology"/>
<evidence type="ECO:0000313" key="4">
    <source>
        <dbReference type="EMBL" id="MFC4699981.1"/>
    </source>
</evidence>
<dbReference type="Pfam" id="PF13193">
    <property type="entry name" value="AMP-binding_C"/>
    <property type="match status" value="1"/>
</dbReference>